<dbReference type="InParanoid" id="F8Q0B0"/>
<protein>
    <recommendedName>
        <fullName evidence="2">T6SS Phospholipase effector Tle1-like catalytic domain-containing protein</fullName>
    </recommendedName>
</protein>
<dbReference type="PANTHER" id="PTHR33840:SF1">
    <property type="entry name" value="TLE1 PHOSPHOLIPASE DOMAIN-CONTAINING PROTEIN"/>
    <property type="match status" value="1"/>
</dbReference>
<reference evidence="4" key="1">
    <citation type="journal article" date="2011" name="Science">
        <title>The plant cell wall-decomposing machinery underlies the functional diversity of forest fungi.</title>
        <authorList>
            <person name="Eastwood D.C."/>
            <person name="Floudas D."/>
            <person name="Binder M."/>
            <person name="Majcherczyk A."/>
            <person name="Schneider P."/>
            <person name="Aerts A."/>
            <person name="Asiegbu F.O."/>
            <person name="Baker S.E."/>
            <person name="Barry K."/>
            <person name="Bendiksby M."/>
            <person name="Blumentritt M."/>
            <person name="Coutinho P.M."/>
            <person name="Cullen D."/>
            <person name="de Vries R.P."/>
            <person name="Gathman A."/>
            <person name="Goodell B."/>
            <person name="Henrissat B."/>
            <person name="Ihrmark K."/>
            <person name="Kauserud H."/>
            <person name="Kohler A."/>
            <person name="LaButti K."/>
            <person name="Lapidus A."/>
            <person name="Lavin J.L."/>
            <person name="Lee Y.-H."/>
            <person name="Lindquist E."/>
            <person name="Lilly W."/>
            <person name="Lucas S."/>
            <person name="Morin E."/>
            <person name="Murat C."/>
            <person name="Oguiza J.A."/>
            <person name="Park J."/>
            <person name="Pisabarro A.G."/>
            <person name="Riley R."/>
            <person name="Rosling A."/>
            <person name="Salamov A."/>
            <person name="Schmidt O."/>
            <person name="Schmutz J."/>
            <person name="Skrede I."/>
            <person name="Stenlid J."/>
            <person name="Wiebenga A."/>
            <person name="Xie X."/>
            <person name="Kuees U."/>
            <person name="Hibbett D.S."/>
            <person name="Hoffmeister D."/>
            <person name="Hoegberg N."/>
            <person name="Martin F."/>
            <person name="Grigoriev I.V."/>
            <person name="Watkinson S.C."/>
        </authorList>
    </citation>
    <scope>NUCLEOTIDE SEQUENCE [LARGE SCALE GENOMIC DNA]</scope>
    <source>
        <strain evidence="4">strain S7.3</strain>
    </source>
</reference>
<dbReference type="EMBL" id="GL945481">
    <property type="protein sequence ID" value="EGN98560.1"/>
    <property type="molecule type" value="Genomic_DNA"/>
</dbReference>
<organism evidence="4">
    <name type="scientific">Serpula lacrymans var. lacrymans (strain S7.3)</name>
    <name type="common">Dry rot fungus</name>
    <dbReference type="NCBI Taxonomy" id="936435"/>
    <lineage>
        <taxon>Eukaryota</taxon>
        <taxon>Fungi</taxon>
        <taxon>Dikarya</taxon>
        <taxon>Basidiomycota</taxon>
        <taxon>Agaricomycotina</taxon>
        <taxon>Agaricomycetes</taxon>
        <taxon>Agaricomycetidae</taxon>
        <taxon>Boletales</taxon>
        <taxon>Coniophorineae</taxon>
        <taxon>Serpulaceae</taxon>
        <taxon>Serpula</taxon>
    </lineage>
</organism>
<dbReference type="STRING" id="936435.F8Q0B0"/>
<sequence>MSQSKNMKYVIPRRASCLMFVMLMCILLSMNTTDINKDDSCCAEHPNTGRKGRNLVVCVDGTSNQFGERNTNVIELYSQVLKDPDCEQLTYYNSGIGTYAQPPWRSPTYWARVIMHKIDLAIAWNFEDIIFDAYRWLADNYQKGDKIYLFGVIYSIYQICHHLTFKQVFLGEHIKFVYWQA</sequence>
<evidence type="ECO:0000259" key="2">
    <source>
        <dbReference type="Pfam" id="PF09994"/>
    </source>
</evidence>
<dbReference type="Pfam" id="PF09994">
    <property type="entry name" value="T6SS_Tle1-like_cat"/>
    <property type="match status" value="1"/>
</dbReference>
<keyword evidence="1" id="KW-0732">Signal</keyword>
<dbReference type="HOGENOM" id="CLU_1489865_0_0_1"/>
<gene>
    <name evidence="3" type="ORF">SERLA73DRAFT_110114</name>
</gene>
<evidence type="ECO:0000313" key="4">
    <source>
        <dbReference type="Proteomes" id="UP000008063"/>
    </source>
</evidence>
<dbReference type="PANTHER" id="PTHR33840">
    <property type="match status" value="1"/>
</dbReference>
<keyword evidence="4" id="KW-1185">Reference proteome</keyword>
<dbReference type="Proteomes" id="UP000008063">
    <property type="component" value="Unassembled WGS sequence"/>
</dbReference>
<dbReference type="InterPro" id="IPR018712">
    <property type="entry name" value="Tle1-like_cat"/>
</dbReference>
<proteinExistence type="predicted"/>
<feature type="signal peptide" evidence="1">
    <location>
        <begin position="1"/>
        <end position="32"/>
    </location>
</feature>
<feature type="domain" description="T6SS Phospholipase effector Tle1-like catalytic" evidence="2">
    <location>
        <begin position="53"/>
        <end position="151"/>
    </location>
</feature>
<evidence type="ECO:0000256" key="1">
    <source>
        <dbReference type="SAM" id="SignalP"/>
    </source>
</evidence>
<accession>F8Q0B0</accession>
<evidence type="ECO:0000313" key="3">
    <source>
        <dbReference type="EMBL" id="EGN98560.1"/>
    </source>
</evidence>
<feature type="chain" id="PRO_5003382479" description="T6SS Phospholipase effector Tle1-like catalytic domain-containing protein" evidence="1">
    <location>
        <begin position="33"/>
        <end position="181"/>
    </location>
</feature>
<name>F8Q0B0_SERL3</name>
<dbReference type="OMA" id="FRTTHIT"/>
<dbReference type="AlphaFoldDB" id="F8Q0B0"/>